<protein>
    <recommendedName>
        <fullName evidence="6">SURF1-like protein</fullName>
    </recommendedName>
</protein>
<proteinExistence type="inferred from homology"/>
<feature type="region of interest" description="Disordered" evidence="7">
    <location>
        <begin position="238"/>
        <end position="260"/>
    </location>
</feature>
<keyword evidence="3 6" id="KW-0812">Transmembrane</keyword>
<keyword evidence="6" id="KW-1003">Cell membrane</keyword>
<accession>A0A0W8IH74</accession>
<evidence type="ECO:0000256" key="4">
    <source>
        <dbReference type="ARBA" id="ARBA00022989"/>
    </source>
</evidence>
<feature type="transmembrane region" description="Helical" evidence="6">
    <location>
        <begin position="210"/>
        <end position="228"/>
    </location>
</feature>
<name>A0A0W8IH74_9MICO</name>
<organism evidence="8 9">
    <name type="scientific">Serinicoccus chungangensis</name>
    <dbReference type="NCBI Taxonomy" id="767452"/>
    <lineage>
        <taxon>Bacteria</taxon>
        <taxon>Bacillati</taxon>
        <taxon>Actinomycetota</taxon>
        <taxon>Actinomycetes</taxon>
        <taxon>Micrococcales</taxon>
        <taxon>Ornithinimicrobiaceae</taxon>
        <taxon>Serinicoccus</taxon>
    </lineage>
</organism>
<dbReference type="PANTHER" id="PTHR23427">
    <property type="entry name" value="SURFEIT LOCUS PROTEIN"/>
    <property type="match status" value="1"/>
</dbReference>
<evidence type="ECO:0000256" key="6">
    <source>
        <dbReference type="RuleBase" id="RU363076"/>
    </source>
</evidence>
<evidence type="ECO:0000256" key="7">
    <source>
        <dbReference type="SAM" id="MobiDB-lite"/>
    </source>
</evidence>
<dbReference type="InterPro" id="IPR045214">
    <property type="entry name" value="Surf1/Surf4"/>
</dbReference>
<comment type="similarity">
    <text evidence="2 6">Belongs to the SURF1 family.</text>
</comment>
<sequence length="260" mass="28066">MIRTALRPAWLALLALLVVVVVAFYQLGMWQLGVSSSAASREFAAEQAARPTVPLQEALQPRTTFPDDGAGRSVVVAGSYLPELQFLVPQRLLEGEEGYWVVTPVEVADTGALLPVVRGFVTDPQQADRPAPTPVEVTGTLAPGEAPGRSGLPEGQRGSIDTAELVNDWAAPIYDAFVFLVQEQPTLTGAAVERVPPPTFGESGVLWRNVGYGLQWFVFAGFAIYMYLRFLHDASRRRPAPPEAVPAPTTPAPPVKELRP</sequence>
<reference evidence="8 9" key="1">
    <citation type="submission" date="2015-12" db="EMBL/GenBank/DDBJ databases">
        <title>Serinicoccus chungangenesis strain CD08_5 genome sequencing and assembly.</title>
        <authorList>
            <person name="Chander A.M."/>
            <person name="Kaur G."/>
            <person name="Nair G.R."/>
            <person name="Dhawan D.K."/>
            <person name="Kochhar R.K."/>
            <person name="Mayilraj S."/>
            <person name="Bhadada S.K."/>
        </authorList>
    </citation>
    <scope>NUCLEOTIDE SEQUENCE [LARGE SCALE GENOMIC DNA]</scope>
    <source>
        <strain evidence="8 9">CD08_5</strain>
    </source>
</reference>
<dbReference type="InterPro" id="IPR002994">
    <property type="entry name" value="Surf1/Shy1"/>
</dbReference>
<feature type="region of interest" description="Disordered" evidence="7">
    <location>
        <begin position="124"/>
        <end position="157"/>
    </location>
</feature>
<comment type="caution">
    <text evidence="8">The sequence shown here is derived from an EMBL/GenBank/DDBJ whole genome shotgun (WGS) entry which is preliminary data.</text>
</comment>
<dbReference type="Pfam" id="PF02104">
    <property type="entry name" value="SURF1"/>
    <property type="match status" value="1"/>
</dbReference>
<comment type="caution">
    <text evidence="6">Lacks conserved residue(s) required for the propagation of feature annotation.</text>
</comment>
<evidence type="ECO:0000256" key="3">
    <source>
        <dbReference type="ARBA" id="ARBA00022692"/>
    </source>
</evidence>
<keyword evidence="9" id="KW-1185">Reference proteome</keyword>
<feature type="compositionally biased region" description="Pro residues" evidence="7">
    <location>
        <begin position="241"/>
        <end position="254"/>
    </location>
</feature>
<dbReference type="STRING" id="767452.AVL62_06640"/>
<dbReference type="RefSeq" id="WP_058889823.1">
    <property type="nucleotide sequence ID" value="NZ_LQBL01000002.1"/>
</dbReference>
<dbReference type="Proteomes" id="UP000054837">
    <property type="component" value="Unassembled WGS sequence"/>
</dbReference>
<dbReference type="PROSITE" id="PS50895">
    <property type="entry name" value="SURF1"/>
    <property type="match status" value="1"/>
</dbReference>
<dbReference type="OrthoDB" id="3266379at2"/>
<evidence type="ECO:0000313" key="9">
    <source>
        <dbReference type="Proteomes" id="UP000054837"/>
    </source>
</evidence>
<dbReference type="EMBL" id="LQBL01000002">
    <property type="protein sequence ID" value="KUG59348.1"/>
    <property type="molecule type" value="Genomic_DNA"/>
</dbReference>
<evidence type="ECO:0000256" key="1">
    <source>
        <dbReference type="ARBA" id="ARBA00004370"/>
    </source>
</evidence>
<gene>
    <name evidence="8" type="ORF">AVL62_06640</name>
</gene>
<dbReference type="AlphaFoldDB" id="A0A0W8IH74"/>
<comment type="subcellular location">
    <subcellularLocation>
        <location evidence="6">Cell membrane</location>
        <topology evidence="6">Multi-pass membrane protein</topology>
    </subcellularLocation>
    <subcellularLocation>
        <location evidence="1">Membrane</location>
    </subcellularLocation>
</comment>
<evidence type="ECO:0000256" key="5">
    <source>
        <dbReference type="ARBA" id="ARBA00023136"/>
    </source>
</evidence>
<dbReference type="GO" id="GO:0005886">
    <property type="term" value="C:plasma membrane"/>
    <property type="evidence" value="ECO:0007669"/>
    <property type="project" value="UniProtKB-SubCell"/>
</dbReference>
<keyword evidence="5 6" id="KW-0472">Membrane</keyword>
<evidence type="ECO:0000313" key="8">
    <source>
        <dbReference type="EMBL" id="KUG59348.1"/>
    </source>
</evidence>
<dbReference type="PANTHER" id="PTHR23427:SF2">
    <property type="entry name" value="SURFEIT LOCUS PROTEIN 1"/>
    <property type="match status" value="1"/>
</dbReference>
<dbReference type="CDD" id="cd06662">
    <property type="entry name" value="SURF1"/>
    <property type="match status" value="1"/>
</dbReference>
<evidence type="ECO:0000256" key="2">
    <source>
        <dbReference type="ARBA" id="ARBA00007165"/>
    </source>
</evidence>
<keyword evidence="4 6" id="KW-1133">Transmembrane helix</keyword>